<keyword evidence="4 12" id="KW-0812">Transmembrane</keyword>
<evidence type="ECO:0000256" key="3">
    <source>
        <dbReference type="ARBA" id="ARBA00022448"/>
    </source>
</evidence>
<keyword evidence="8 12" id="KW-0472">Membrane</keyword>
<dbReference type="PROSITE" id="PS50850">
    <property type="entry name" value="MFS"/>
    <property type="match status" value="1"/>
</dbReference>
<dbReference type="Gene3D" id="1.20.1250.20">
    <property type="entry name" value="MFS general substrate transporter like domains"/>
    <property type="match status" value="2"/>
</dbReference>
<dbReference type="SUPFAM" id="SSF103473">
    <property type="entry name" value="MFS general substrate transporter"/>
    <property type="match status" value="1"/>
</dbReference>
<organism evidence="14 15">
    <name type="scientific">Phyllotreta striolata</name>
    <name type="common">Striped flea beetle</name>
    <name type="synonym">Crioceris striolata</name>
    <dbReference type="NCBI Taxonomy" id="444603"/>
    <lineage>
        <taxon>Eukaryota</taxon>
        <taxon>Metazoa</taxon>
        <taxon>Ecdysozoa</taxon>
        <taxon>Arthropoda</taxon>
        <taxon>Hexapoda</taxon>
        <taxon>Insecta</taxon>
        <taxon>Pterygota</taxon>
        <taxon>Neoptera</taxon>
        <taxon>Endopterygota</taxon>
        <taxon>Coleoptera</taxon>
        <taxon>Polyphaga</taxon>
        <taxon>Cucujiformia</taxon>
        <taxon>Chrysomeloidea</taxon>
        <taxon>Chrysomelidae</taxon>
        <taxon>Galerucinae</taxon>
        <taxon>Alticini</taxon>
        <taxon>Phyllotreta</taxon>
    </lineage>
</organism>
<dbReference type="GO" id="GO:0006820">
    <property type="term" value="P:monoatomic anion transport"/>
    <property type="evidence" value="ECO:0007669"/>
    <property type="project" value="TreeGrafter"/>
</dbReference>
<evidence type="ECO:0000256" key="5">
    <source>
        <dbReference type="ARBA" id="ARBA00022847"/>
    </source>
</evidence>
<keyword evidence="6 12" id="KW-1133">Transmembrane helix</keyword>
<evidence type="ECO:0000256" key="11">
    <source>
        <dbReference type="ARBA" id="ARBA00068450"/>
    </source>
</evidence>
<gene>
    <name evidence="14" type="ORF">PHYEVI_LOCUS9161</name>
</gene>
<dbReference type="GO" id="GO:0006814">
    <property type="term" value="P:sodium ion transport"/>
    <property type="evidence" value="ECO:0007669"/>
    <property type="project" value="UniProtKB-KW"/>
</dbReference>
<keyword evidence="7" id="KW-0915">Sodium</keyword>
<accession>A0A9N9XS21</accession>
<feature type="transmembrane region" description="Helical" evidence="12">
    <location>
        <begin position="397"/>
        <end position="420"/>
    </location>
</feature>
<evidence type="ECO:0000313" key="15">
    <source>
        <dbReference type="Proteomes" id="UP001153712"/>
    </source>
</evidence>
<dbReference type="InterPro" id="IPR050382">
    <property type="entry name" value="MFS_Na/Anion_cotransporter"/>
</dbReference>
<feature type="domain" description="Major facilitator superfamily (MFS) profile" evidence="13">
    <location>
        <begin position="24"/>
        <end position="453"/>
    </location>
</feature>
<comment type="similarity">
    <text evidence="2">Belongs to the major facilitator superfamily. Sodium/anion cotransporter family.</text>
</comment>
<evidence type="ECO:0000256" key="4">
    <source>
        <dbReference type="ARBA" id="ARBA00022692"/>
    </source>
</evidence>
<dbReference type="CDD" id="cd17318">
    <property type="entry name" value="MFS_SLC17"/>
    <property type="match status" value="1"/>
</dbReference>
<name>A0A9N9XS21_PHYSR</name>
<feature type="transmembrane region" description="Helical" evidence="12">
    <location>
        <begin position="26"/>
        <end position="51"/>
    </location>
</feature>
<feature type="transmembrane region" description="Helical" evidence="12">
    <location>
        <begin position="331"/>
        <end position="351"/>
    </location>
</feature>
<evidence type="ECO:0000313" key="14">
    <source>
        <dbReference type="EMBL" id="CAG9862857.1"/>
    </source>
</evidence>
<keyword evidence="3" id="KW-0813">Transport</keyword>
<feature type="transmembrane region" description="Helical" evidence="12">
    <location>
        <begin position="161"/>
        <end position="180"/>
    </location>
</feature>
<evidence type="ECO:0000256" key="9">
    <source>
        <dbReference type="ARBA" id="ARBA00023201"/>
    </source>
</evidence>
<evidence type="ECO:0000256" key="6">
    <source>
        <dbReference type="ARBA" id="ARBA00022989"/>
    </source>
</evidence>
<feature type="transmembrane region" description="Helical" evidence="12">
    <location>
        <begin position="301"/>
        <end position="319"/>
    </location>
</feature>
<proteinExistence type="inferred from homology"/>
<dbReference type="OrthoDB" id="2985014at2759"/>
<evidence type="ECO:0000256" key="1">
    <source>
        <dbReference type="ARBA" id="ARBA00004141"/>
    </source>
</evidence>
<dbReference type="AlphaFoldDB" id="A0A9N9XS21"/>
<evidence type="ECO:0000256" key="7">
    <source>
        <dbReference type="ARBA" id="ARBA00023053"/>
    </source>
</evidence>
<feature type="transmembrane region" description="Helical" evidence="12">
    <location>
        <begin position="99"/>
        <end position="118"/>
    </location>
</feature>
<keyword evidence="5" id="KW-0769">Symport</keyword>
<keyword evidence="15" id="KW-1185">Reference proteome</keyword>
<feature type="transmembrane region" description="Helical" evidence="12">
    <location>
        <begin position="71"/>
        <end position="92"/>
    </location>
</feature>
<evidence type="ECO:0000256" key="10">
    <source>
        <dbReference type="ARBA" id="ARBA00054632"/>
    </source>
</evidence>
<protein>
    <recommendedName>
        <fullName evidence="11">Putative inorganic phosphate cotransporter</fullName>
    </recommendedName>
</protein>
<dbReference type="GO" id="GO:0016020">
    <property type="term" value="C:membrane"/>
    <property type="evidence" value="ECO:0007669"/>
    <property type="project" value="UniProtKB-SubCell"/>
</dbReference>
<dbReference type="EMBL" id="OU900099">
    <property type="protein sequence ID" value="CAG9862857.1"/>
    <property type="molecule type" value="Genomic_DNA"/>
</dbReference>
<feature type="transmembrane region" description="Helical" evidence="12">
    <location>
        <begin position="426"/>
        <end position="448"/>
    </location>
</feature>
<dbReference type="InterPro" id="IPR036259">
    <property type="entry name" value="MFS_trans_sf"/>
</dbReference>
<dbReference type="PANTHER" id="PTHR11662:SF280">
    <property type="entry name" value="FI21844P1-RELATED"/>
    <property type="match status" value="1"/>
</dbReference>
<dbReference type="Pfam" id="PF07690">
    <property type="entry name" value="MFS_1"/>
    <property type="match status" value="1"/>
</dbReference>
<evidence type="ECO:0000259" key="13">
    <source>
        <dbReference type="PROSITE" id="PS50850"/>
    </source>
</evidence>
<comment type="function">
    <text evidence="10">May be an inorganic phosphate cotransporter.</text>
</comment>
<keyword evidence="9" id="KW-0406">Ion transport</keyword>
<reference evidence="14" key="1">
    <citation type="submission" date="2022-01" db="EMBL/GenBank/DDBJ databases">
        <authorList>
            <person name="King R."/>
        </authorList>
    </citation>
    <scope>NUCLEOTIDE SEQUENCE</scope>
</reference>
<dbReference type="InterPro" id="IPR011701">
    <property type="entry name" value="MFS"/>
</dbReference>
<evidence type="ECO:0000256" key="2">
    <source>
        <dbReference type="ARBA" id="ARBA00008586"/>
    </source>
</evidence>
<dbReference type="FunFam" id="1.20.1250.20:FF:000144">
    <property type="entry name" value="Picot, isoform B"/>
    <property type="match status" value="1"/>
</dbReference>
<comment type="subcellular location">
    <subcellularLocation>
        <location evidence="1">Membrane</location>
        <topology evidence="1">Multi-pass membrane protein</topology>
    </subcellularLocation>
</comment>
<keyword evidence="9" id="KW-0739">Sodium transport</keyword>
<dbReference type="Proteomes" id="UP001153712">
    <property type="component" value="Chromosome 6"/>
</dbReference>
<dbReference type="PANTHER" id="PTHR11662">
    <property type="entry name" value="SOLUTE CARRIER FAMILY 17"/>
    <property type="match status" value="1"/>
</dbReference>
<dbReference type="FunFam" id="1.20.1250.20:FF:000003">
    <property type="entry name" value="Solute carrier family 17 member 3"/>
    <property type="match status" value="1"/>
</dbReference>
<evidence type="ECO:0000256" key="8">
    <source>
        <dbReference type="ARBA" id="ARBA00023136"/>
    </source>
</evidence>
<evidence type="ECO:0000256" key="12">
    <source>
        <dbReference type="SAM" id="Phobius"/>
    </source>
</evidence>
<sequence>MQPIDEQRDFNYQKPTDFFGVRHIQYVMMFIIVNIAYGTRTILSIAIFPMTRKSVDNQGIPSYPEWEEHKNIMLSSFFWGYICFQVVAGQFIKKWGPKWFFGGAMFINALFCALVPPVGAATGYIGVIVCRIITGLTQGFMFPSVHCLISSWTAPQDRAKIGTFVYAAGPLGNVIAFPLAGLISDSRFGWPAVFYLYGALGMLWGLVYFIVGSDCPSKHKTITLSERQYIEQQQVVSDEKEEVPTPWLHIFMSPPFWAILIAHCGQNFGFWTLLTEIPSYLKEILQFDLKSNSTLSSLPYLVNWILSLFMGPIADYLITKGYVTTGTSRKIFNSIGMFIPALSLICLTFVGSDKPTAAIFLLTTAVGFNSAIYSGYNVNHIDLSPIHAATLMALTNSISNIFSLVSPLIVDLVVLITGYQETERELWTVVFCIASSVYLASGIIYDIFGSGETQSWNNLNETKNKPQEQKSTYNTFEDIKMDKVQT</sequence>
<feature type="transmembrane region" description="Helical" evidence="12">
    <location>
        <begin position="192"/>
        <end position="211"/>
    </location>
</feature>
<feature type="transmembrane region" description="Helical" evidence="12">
    <location>
        <begin position="357"/>
        <end position="376"/>
    </location>
</feature>
<dbReference type="InterPro" id="IPR020846">
    <property type="entry name" value="MFS_dom"/>
</dbReference>
<dbReference type="GO" id="GO:0015293">
    <property type="term" value="F:symporter activity"/>
    <property type="evidence" value="ECO:0007669"/>
    <property type="project" value="UniProtKB-KW"/>
</dbReference>